<name>A0A654ATM5_BACMY</name>
<dbReference type="AlphaFoldDB" id="A0A654ATM5"/>
<reference evidence="3 4" key="1">
    <citation type="submission" date="2019-10" db="EMBL/GenBank/DDBJ databases">
        <authorList>
            <person name="Karimi E."/>
        </authorList>
    </citation>
    <scope>NUCLEOTIDE SEQUENCE [LARGE SCALE GENOMIC DNA]</scope>
    <source>
        <strain evidence="3">Bacillus sp. 71</strain>
    </source>
</reference>
<organism evidence="3 4">
    <name type="scientific">Bacillus mycoides</name>
    <dbReference type="NCBI Taxonomy" id="1405"/>
    <lineage>
        <taxon>Bacteria</taxon>
        <taxon>Bacillati</taxon>
        <taxon>Bacillota</taxon>
        <taxon>Bacilli</taxon>
        <taxon>Bacillales</taxon>
        <taxon>Bacillaceae</taxon>
        <taxon>Bacillus</taxon>
        <taxon>Bacillus cereus group</taxon>
    </lineage>
</organism>
<keyword evidence="1" id="KW-0175">Coiled coil</keyword>
<proteinExistence type="predicted"/>
<accession>A0A654ATM5</accession>
<evidence type="ECO:0000313" key="3">
    <source>
        <dbReference type="EMBL" id="VXC71156.1"/>
    </source>
</evidence>
<feature type="transmembrane region" description="Helical" evidence="2">
    <location>
        <begin position="55"/>
        <end position="79"/>
    </location>
</feature>
<evidence type="ECO:0008006" key="5">
    <source>
        <dbReference type="Google" id="ProtNLM"/>
    </source>
</evidence>
<protein>
    <recommendedName>
        <fullName evidence="5">SpbB protein</fullName>
    </recommendedName>
</protein>
<evidence type="ECO:0000256" key="2">
    <source>
        <dbReference type="SAM" id="Phobius"/>
    </source>
</evidence>
<feature type="coiled-coil region" evidence="1">
    <location>
        <begin position="10"/>
        <end position="37"/>
    </location>
</feature>
<keyword evidence="2" id="KW-0812">Transmembrane</keyword>
<keyword evidence="2" id="KW-1133">Transmembrane helix</keyword>
<sequence>MKLTLFTISNEQIKEQLSKLQTKVESLENMKELQDKVISMQDHQISFLNDSIANMWQPIAIVAGIAALVITGAFAYVSILHHQAKRKREEVERLIQDSHSIATIAQERIDELNTEQQNLQKLADSIDLKQKIDMRLNRTKFTLDTIENSQKTMLEKYSSAGYKLSQENSVKLQGYIKQRYRLLSRFNVLHIYITQLIVEGTTIGTQQEDDISSLQEDCDKLFNNYFSFEDTLEPNEILI</sequence>
<feature type="coiled-coil region" evidence="1">
    <location>
        <begin position="102"/>
        <end position="129"/>
    </location>
</feature>
<dbReference type="Proteomes" id="UP000437562">
    <property type="component" value="Unassembled WGS sequence"/>
</dbReference>
<dbReference type="RefSeq" id="WP_236571837.1">
    <property type="nucleotide sequence ID" value="NZ_LR733376.1"/>
</dbReference>
<keyword evidence="2" id="KW-0472">Membrane</keyword>
<evidence type="ECO:0000313" key="4">
    <source>
        <dbReference type="Proteomes" id="UP000437562"/>
    </source>
</evidence>
<dbReference type="EMBL" id="CABWMC010000031">
    <property type="protein sequence ID" value="VXC71156.1"/>
    <property type="molecule type" value="Genomic_DNA"/>
</dbReference>
<gene>
    <name evidence="3" type="ORF">BACI71_60089</name>
</gene>
<evidence type="ECO:0000256" key="1">
    <source>
        <dbReference type="SAM" id="Coils"/>
    </source>
</evidence>